<evidence type="ECO:0000313" key="2">
    <source>
        <dbReference type="Proteomes" id="UP000002257"/>
    </source>
</evidence>
<protein>
    <submittedName>
        <fullName evidence="1">Uncharacterized protein</fullName>
    </submittedName>
</protein>
<gene>
    <name evidence="1" type="ordered locus">Msil_3464</name>
</gene>
<name>B8ETK2_METSB</name>
<dbReference type="EMBL" id="CP001280">
    <property type="protein sequence ID" value="ACK52354.1"/>
    <property type="molecule type" value="Genomic_DNA"/>
</dbReference>
<dbReference type="KEGG" id="msl:Msil_3464"/>
<evidence type="ECO:0000313" key="1">
    <source>
        <dbReference type="EMBL" id="ACK52354.1"/>
    </source>
</evidence>
<accession>B8ETK2</accession>
<dbReference type="HOGENOM" id="CLU_3345882_0_0_5"/>
<reference evidence="1 2" key="1">
    <citation type="journal article" date="2010" name="J. Bacteriol.">
        <title>Complete genome sequence of the aerobic facultative methanotroph Methylocella silvestris BL2.</title>
        <authorList>
            <person name="Chen Y."/>
            <person name="Crombie A."/>
            <person name="Rahman M.T."/>
            <person name="Dedysh S.N."/>
            <person name="Liesack W."/>
            <person name="Stott M.B."/>
            <person name="Alam M."/>
            <person name="Theisen A.R."/>
            <person name="Murrell J.C."/>
            <person name="Dunfield P.F."/>
        </authorList>
    </citation>
    <scope>NUCLEOTIDE SEQUENCE [LARGE SCALE GENOMIC DNA]</scope>
    <source>
        <strain evidence="2">DSM 15510 / CIP 108128 / LMG 27833 / NCIMB 13906 / BL2</strain>
    </source>
</reference>
<keyword evidence="2" id="KW-1185">Reference proteome</keyword>
<dbReference type="Proteomes" id="UP000002257">
    <property type="component" value="Chromosome"/>
</dbReference>
<dbReference type="AlphaFoldDB" id="B8ETK2"/>
<proteinExistence type="predicted"/>
<sequence>MKNAAKGGVKHALAGRNAVLNAWIDSRSGGGGCLAPS</sequence>
<organism evidence="1 2">
    <name type="scientific">Methylocella silvestris (strain DSM 15510 / CIP 108128 / LMG 27833 / NCIMB 13906 / BL2)</name>
    <dbReference type="NCBI Taxonomy" id="395965"/>
    <lineage>
        <taxon>Bacteria</taxon>
        <taxon>Pseudomonadati</taxon>
        <taxon>Pseudomonadota</taxon>
        <taxon>Alphaproteobacteria</taxon>
        <taxon>Hyphomicrobiales</taxon>
        <taxon>Beijerinckiaceae</taxon>
        <taxon>Methylocella</taxon>
    </lineage>
</organism>